<feature type="domain" description="DUF3417" evidence="11">
    <location>
        <begin position="13"/>
        <end position="120"/>
    </location>
</feature>
<protein>
    <recommendedName>
        <fullName evidence="4">glycogen phosphorylase</fullName>
        <ecNumber evidence="4">2.4.1.1</ecNumber>
    </recommendedName>
</protein>
<evidence type="ECO:0000313" key="13">
    <source>
        <dbReference type="Proteomes" id="UP001500571"/>
    </source>
</evidence>
<accession>A0ABN2REW9</accession>
<comment type="catalytic activity">
    <reaction evidence="1">
        <text>[(1-&gt;4)-alpha-D-glucosyl](n) + phosphate = [(1-&gt;4)-alpha-D-glucosyl](n-1) + alpha-D-glucose 1-phosphate</text>
        <dbReference type="Rhea" id="RHEA:41732"/>
        <dbReference type="Rhea" id="RHEA-COMP:9584"/>
        <dbReference type="Rhea" id="RHEA-COMP:9586"/>
        <dbReference type="ChEBI" id="CHEBI:15444"/>
        <dbReference type="ChEBI" id="CHEBI:43474"/>
        <dbReference type="ChEBI" id="CHEBI:58601"/>
        <dbReference type="EC" id="2.4.1.1"/>
    </reaction>
</comment>
<evidence type="ECO:0000256" key="4">
    <source>
        <dbReference type="ARBA" id="ARBA00012591"/>
    </source>
</evidence>
<keyword evidence="6" id="KW-0328">Glycosyltransferase</keyword>
<evidence type="ECO:0000256" key="6">
    <source>
        <dbReference type="ARBA" id="ARBA00022676"/>
    </source>
</evidence>
<dbReference type="SUPFAM" id="SSF53756">
    <property type="entry name" value="UDP-Glycosyltransferase/glycogen phosphorylase"/>
    <property type="match status" value="1"/>
</dbReference>
<keyword evidence="5" id="KW-0021">Allosteric enzyme</keyword>
<comment type="similarity">
    <text evidence="3">Belongs to the glycogen phosphorylase family.</text>
</comment>
<dbReference type="InterPro" id="IPR052182">
    <property type="entry name" value="Glycogen/Maltodextrin_Phosph"/>
</dbReference>
<dbReference type="EMBL" id="BAAAPB010000003">
    <property type="protein sequence ID" value="GAA1968034.1"/>
    <property type="molecule type" value="Genomic_DNA"/>
</dbReference>
<keyword evidence="7" id="KW-0808">Transferase</keyword>
<proteinExistence type="inferred from homology"/>
<dbReference type="PIRSF" id="PIRSF000460">
    <property type="entry name" value="Pprylas_GlgP"/>
    <property type="match status" value="1"/>
</dbReference>
<evidence type="ECO:0000256" key="7">
    <source>
        <dbReference type="ARBA" id="ARBA00022679"/>
    </source>
</evidence>
<evidence type="ECO:0000256" key="3">
    <source>
        <dbReference type="ARBA" id="ARBA00006047"/>
    </source>
</evidence>
<evidence type="ECO:0000256" key="8">
    <source>
        <dbReference type="ARBA" id="ARBA00022898"/>
    </source>
</evidence>
<evidence type="ECO:0000313" key="12">
    <source>
        <dbReference type="EMBL" id="GAA1968034.1"/>
    </source>
</evidence>
<reference evidence="12 13" key="1">
    <citation type="journal article" date="2019" name="Int. J. Syst. Evol. Microbiol.">
        <title>The Global Catalogue of Microorganisms (GCM) 10K type strain sequencing project: providing services to taxonomists for standard genome sequencing and annotation.</title>
        <authorList>
            <consortium name="The Broad Institute Genomics Platform"/>
            <consortium name="The Broad Institute Genome Sequencing Center for Infectious Disease"/>
            <person name="Wu L."/>
            <person name="Ma J."/>
        </authorList>
    </citation>
    <scope>NUCLEOTIDE SEQUENCE [LARGE SCALE GENOMIC DNA]</scope>
    <source>
        <strain evidence="12 13">JCM 15309</strain>
    </source>
</reference>
<keyword evidence="13" id="KW-1185">Reference proteome</keyword>
<dbReference type="InterPro" id="IPR000811">
    <property type="entry name" value="Glyco_trans_35"/>
</dbReference>
<dbReference type="RefSeq" id="WP_344046202.1">
    <property type="nucleotide sequence ID" value="NZ_BAAAPB010000003.1"/>
</dbReference>
<comment type="cofactor">
    <cofactor evidence="2">
        <name>pyridoxal 5'-phosphate</name>
        <dbReference type="ChEBI" id="CHEBI:597326"/>
    </cofactor>
</comment>
<dbReference type="Gene3D" id="3.40.50.2000">
    <property type="entry name" value="Glycogen Phosphorylase B"/>
    <property type="match status" value="3"/>
</dbReference>
<dbReference type="PANTHER" id="PTHR42655">
    <property type="entry name" value="GLYCOGEN PHOSPHORYLASE"/>
    <property type="match status" value="1"/>
</dbReference>
<dbReference type="Pfam" id="PF00343">
    <property type="entry name" value="Phosphorylase"/>
    <property type="match status" value="1"/>
</dbReference>
<comment type="function">
    <text evidence="10">Phosphorylase is an important allosteric enzyme in carbohydrate metabolism. Enzymes from different sources differ in their regulatory mechanisms and in their natural substrates. However, all known phosphorylases share catalytic and structural properties.</text>
</comment>
<dbReference type="PROSITE" id="PS00102">
    <property type="entry name" value="PHOSPHORYLASE"/>
    <property type="match status" value="1"/>
</dbReference>
<organism evidence="12 13">
    <name type="scientific">Nocardioides panacihumi</name>
    <dbReference type="NCBI Taxonomy" id="400774"/>
    <lineage>
        <taxon>Bacteria</taxon>
        <taxon>Bacillati</taxon>
        <taxon>Actinomycetota</taxon>
        <taxon>Actinomycetes</taxon>
        <taxon>Propionibacteriales</taxon>
        <taxon>Nocardioidaceae</taxon>
        <taxon>Nocardioides</taxon>
    </lineage>
</organism>
<comment type="caution">
    <text evidence="12">The sequence shown here is derived from an EMBL/GenBank/DDBJ whole genome shotgun (WGS) entry which is preliminary data.</text>
</comment>
<evidence type="ECO:0000256" key="5">
    <source>
        <dbReference type="ARBA" id="ARBA00022533"/>
    </source>
</evidence>
<dbReference type="PANTHER" id="PTHR42655:SF1">
    <property type="entry name" value="GLYCOGEN PHOSPHORYLASE"/>
    <property type="match status" value="1"/>
</dbReference>
<dbReference type="InterPro" id="IPR011834">
    <property type="entry name" value="Agluc_phsphrylas"/>
</dbReference>
<keyword evidence="9" id="KW-0119">Carbohydrate metabolism</keyword>
<evidence type="ECO:0000256" key="10">
    <source>
        <dbReference type="ARBA" id="ARBA00025174"/>
    </source>
</evidence>
<dbReference type="InterPro" id="IPR024517">
    <property type="entry name" value="Glycogen_phosphorylase_DUF3417"/>
</dbReference>
<evidence type="ECO:0000256" key="1">
    <source>
        <dbReference type="ARBA" id="ARBA00001275"/>
    </source>
</evidence>
<name>A0ABN2REW9_9ACTN</name>
<evidence type="ECO:0000256" key="2">
    <source>
        <dbReference type="ARBA" id="ARBA00001933"/>
    </source>
</evidence>
<dbReference type="Pfam" id="PF11897">
    <property type="entry name" value="DUF3417"/>
    <property type="match status" value="1"/>
</dbReference>
<sequence>MRAIRRFTVRPVLPAPLSALGTLAGNLRWSWHPPTQDVFAAVDPDLWESTGRDPVRLLGAVSRTRFEELAVDEGFLGRLREAEADLQRYLTEDRWFQRHVADGPRAIGYFSPEFGITAVLPQYSGGLGILAGDHLKAASDLGVPIVGVGLLYKHGYFKQSLSRDGWQQETYPVLDPDGLPISALREADGSRATISIALPGGPDLVARIWVASVGRVPLLMLDTDVEGNPDHYVDVTDRLYGGNSEHRLRQELLLGVGGVRALRVYSRITGAPAPEVFHTNEGHAGFLGLERIRELTVAEGGPRLDFDTALEVGRASTVFTTHTPVPAGIDRFPRTLVEQYFAEGSGATPGVPVERVLALGCEDYEGGDASVFNMAVMGFRLAQRANGVSLLHGHVSRGMFNGLWPAFDEAEVPIGSITNGVHAPSWVARELFDLAAQVGADPEDLDSYWSAADKAPGEQIWSVKRQLRETLVHDARRRLRRSWEKRGAATAELGWIDDALSPDVLTIGFARRVPSYKRLTLMLRDPARLKRLLLDPERPVQLVIAGKSHPADDGGKKLIQEMVRFADDPEVRHRIVFLPNYDIAMAQPLYPGCDVWLNNPLRPYEACGTSGMKAALNGGLNLSILDGWWDEWYDGQNGWAIPSADGLDDPDRRDDLEAAALYDLIEHEIAPRFYDTDHDGVPTRWMEMLRHTLKSLGPKVLATRMVRDYVRQLYGPATDNARSLNSDYAGARELAAWKHRVKAAWPQVRVEHVESSGVGDAPEVGAVLSVRAFVALGELSPEDVDVQLLHGRADAEDLLSDTTCTVLALTESYEAGRHGFGGQVTLDHAGPFGYTVRVVPRNGHLSSYAEMGVVSTA</sequence>
<dbReference type="Proteomes" id="UP001500571">
    <property type="component" value="Unassembled WGS sequence"/>
</dbReference>
<dbReference type="InterPro" id="IPR035090">
    <property type="entry name" value="Pyridoxal_P_attach_site"/>
</dbReference>
<evidence type="ECO:0000259" key="11">
    <source>
        <dbReference type="Pfam" id="PF11897"/>
    </source>
</evidence>
<dbReference type="EC" id="2.4.1.1" evidence="4"/>
<keyword evidence="8" id="KW-0663">Pyridoxal phosphate</keyword>
<dbReference type="NCBIfam" id="TIGR02094">
    <property type="entry name" value="more_P_ylases"/>
    <property type="match status" value="1"/>
</dbReference>
<evidence type="ECO:0000256" key="9">
    <source>
        <dbReference type="ARBA" id="ARBA00023277"/>
    </source>
</evidence>
<gene>
    <name evidence="12" type="ORF">GCM10009798_30500</name>
</gene>